<evidence type="ECO:0000256" key="3">
    <source>
        <dbReference type="ARBA" id="ARBA00022782"/>
    </source>
</evidence>
<dbReference type="GO" id="GO:0000978">
    <property type="term" value="F:RNA polymerase II cis-regulatory region sequence-specific DNA binding"/>
    <property type="evidence" value="ECO:0007669"/>
    <property type="project" value="TreeGrafter"/>
</dbReference>
<evidence type="ECO:0000256" key="7">
    <source>
        <dbReference type="ARBA" id="ARBA00023163"/>
    </source>
</evidence>
<keyword evidence="9" id="KW-0732">Signal</keyword>
<dbReference type="Proteomes" id="UP000314986">
    <property type="component" value="Unassembled WGS sequence"/>
</dbReference>
<keyword evidence="6" id="KW-0238">DNA-binding</keyword>
<organism evidence="11 12">
    <name type="scientific">Callorhinchus milii</name>
    <name type="common">Ghost shark</name>
    <dbReference type="NCBI Taxonomy" id="7868"/>
    <lineage>
        <taxon>Eukaryota</taxon>
        <taxon>Metazoa</taxon>
        <taxon>Chordata</taxon>
        <taxon>Craniata</taxon>
        <taxon>Vertebrata</taxon>
        <taxon>Chondrichthyes</taxon>
        <taxon>Holocephali</taxon>
        <taxon>Chimaeriformes</taxon>
        <taxon>Callorhinchidae</taxon>
        <taxon>Callorhinchus</taxon>
    </lineage>
</organism>
<dbReference type="GO" id="GO:0030154">
    <property type="term" value="P:cell differentiation"/>
    <property type="evidence" value="ECO:0007669"/>
    <property type="project" value="UniProtKB-KW"/>
</dbReference>
<protein>
    <recommendedName>
        <fullName evidence="10">BHLH domain-containing protein</fullName>
    </recommendedName>
</protein>
<name>A0A4W3JRW2_CALMI</name>
<keyword evidence="3" id="KW-0221">Differentiation</keyword>
<dbReference type="GO" id="GO:0007283">
    <property type="term" value="P:spermatogenesis"/>
    <property type="evidence" value="ECO:0007669"/>
    <property type="project" value="UniProtKB-KW"/>
</dbReference>
<keyword evidence="7" id="KW-0804">Transcription</keyword>
<dbReference type="GO" id="GO:0005634">
    <property type="term" value="C:nucleus"/>
    <property type="evidence" value="ECO:0007669"/>
    <property type="project" value="UniProtKB-SubCell"/>
</dbReference>
<dbReference type="InterPro" id="IPR036638">
    <property type="entry name" value="HLH_DNA-bd_sf"/>
</dbReference>
<reference evidence="11" key="4">
    <citation type="submission" date="2025-08" db="UniProtKB">
        <authorList>
            <consortium name="Ensembl"/>
        </authorList>
    </citation>
    <scope>IDENTIFICATION</scope>
</reference>
<proteinExistence type="predicted"/>
<keyword evidence="5" id="KW-0805">Transcription regulation</keyword>
<dbReference type="InterPro" id="IPR039583">
    <property type="entry name" value="TCFL5/SOLH1/2"/>
</dbReference>
<sequence length="234" mass="26435">MLCYVKLCFVLFQTEIAALAVGSDDAVERVIGTLQSLLAEMATVIIMRSNLSSVSNLLDDYNFSFVFLVINSSPTPEELRFDFTSLGVDIILTEPLTQEKVKCFSTQHQGENEEVTISLSCCYSFDVGQSRGSCKSLQSTNFSYVFIIRERIKACCVQLQALLPHVKGRQTDVASILEMTVEYIRYICERIPKPMVSEKIDSYKWQEYATCTYSRNVLSLNCSRKDFINSLLGI</sequence>
<dbReference type="PANTHER" id="PTHR15402:SF4">
    <property type="entry name" value="SPERMATOGENESIS- AND OOGENESIS-SPECIFIC BASIC HELIX-LOOP-HELIX-CONTAINING PROTEIN 1"/>
    <property type="match status" value="1"/>
</dbReference>
<dbReference type="InterPro" id="IPR011598">
    <property type="entry name" value="bHLH_dom"/>
</dbReference>
<reference evidence="12" key="3">
    <citation type="journal article" date="2014" name="Nature">
        <title>Elephant shark genome provides unique insights into gnathostome evolution.</title>
        <authorList>
            <consortium name="International Elephant Shark Genome Sequencing Consortium"/>
            <person name="Venkatesh B."/>
            <person name="Lee A.P."/>
            <person name="Ravi V."/>
            <person name="Maurya A.K."/>
            <person name="Lian M.M."/>
            <person name="Swann J.B."/>
            <person name="Ohta Y."/>
            <person name="Flajnik M.F."/>
            <person name="Sutoh Y."/>
            <person name="Kasahara M."/>
            <person name="Hoon S."/>
            <person name="Gangu V."/>
            <person name="Roy S.W."/>
            <person name="Irimia M."/>
            <person name="Korzh V."/>
            <person name="Kondrychyn I."/>
            <person name="Lim Z.W."/>
            <person name="Tay B.H."/>
            <person name="Tohari S."/>
            <person name="Kong K.W."/>
            <person name="Ho S."/>
            <person name="Lorente-Galdos B."/>
            <person name="Quilez J."/>
            <person name="Marques-Bonet T."/>
            <person name="Raney B.J."/>
            <person name="Ingham P.W."/>
            <person name="Tay A."/>
            <person name="Hillier L.W."/>
            <person name="Minx P."/>
            <person name="Boehm T."/>
            <person name="Wilson R.K."/>
            <person name="Brenner S."/>
            <person name="Warren W.C."/>
        </authorList>
    </citation>
    <scope>NUCLEOTIDE SEQUENCE [LARGE SCALE GENOMIC DNA]</scope>
</reference>
<evidence type="ECO:0000313" key="11">
    <source>
        <dbReference type="Ensembl" id="ENSCMIP00000045482.1"/>
    </source>
</evidence>
<evidence type="ECO:0000313" key="12">
    <source>
        <dbReference type="Proteomes" id="UP000314986"/>
    </source>
</evidence>
<reference evidence="11" key="5">
    <citation type="submission" date="2025-09" db="UniProtKB">
        <authorList>
            <consortium name="Ensembl"/>
        </authorList>
    </citation>
    <scope>IDENTIFICATION</scope>
</reference>
<evidence type="ECO:0000256" key="2">
    <source>
        <dbReference type="ARBA" id="ARBA00022473"/>
    </source>
</evidence>
<reference evidence="12" key="2">
    <citation type="journal article" date="2007" name="PLoS Biol.">
        <title>Survey sequencing and comparative analysis of the elephant shark (Callorhinchus milii) genome.</title>
        <authorList>
            <person name="Venkatesh B."/>
            <person name="Kirkness E.F."/>
            <person name="Loh Y.H."/>
            <person name="Halpern A.L."/>
            <person name="Lee A.P."/>
            <person name="Johnson J."/>
            <person name="Dandona N."/>
            <person name="Viswanathan L.D."/>
            <person name="Tay A."/>
            <person name="Venter J.C."/>
            <person name="Strausberg R.L."/>
            <person name="Brenner S."/>
        </authorList>
    </citation>
    <scope>NUCLEOTIDE SEQUENCE [LARGE SCALE GENOMIC DNA]</scope>
</reference>
<feature type="signal peptide" evidence="9">
    <location>
        <begin position="1"/>
        <end position="18"/>
    </location>
</feature>
<keyword evidence="8" id="KW-0539">Nucleus</keyword>
<dbReference type="SUPFAM" id="SSF47459">
    <property type="entry name" value="HLH, helix-loop-helix DNA-binding domain"/>
    <property type="match status" value="1"/>
</dbReference>
<dbReference type="AlphaFoldDB" id="A0A4W3JRW2"/>
<evidence type="ECO:0000256" key="6">
    <source>
        <dbReference type="ARBA" id="ARBA00023125"/>
    </source>
</evidence>
<evidence type="ECO:0000259" key="10">
    <source>
        <dbReference type="PROSITE" id="PS50888"/>
    </source>
</evidence>
<dbReference type="PANTHER" id="PTHR15402">
    <property type="entry name" value="TRANSCRIPTION FACTOR-LIKE 5 PROTEIN"/>
    <property type="match status" value="1"/>
</dbReference>
<evidence type="ECO:0000256" key="4">
    <source>
        <dbReference type="ARBA" id="ARBA00022871"/>
    </source>
</evidence>
<dbReference type="GO" id="GO:0046983">
    <property type="term" value="F:protein dimerization activity"/>
    <property type="evidence" value="ECO:0007669"/>
    <property type="project" value="InterPro"/>
</dbReference>
<reference evidence="12" key="1">
    <citation type="journal article" date="2006" name="Science">
        <title>Ancient noncoding elements conserved in the human genome.</title>
        <authorList>
            <person name="Venkatesh B."/>
            <person name="Kirkness E.F."/>
            <person name="Loh Y.H."/>
            <person name="Halpern A.L."/>
            <person name="Lee A.P."/>
            <person name="Johnson J."/>
            <person name="Dandona N."/>
            <person name="Viswanathan L.D."/>
            <person name="Tay A."/>
            <person name="Venter J.C."/>
            <person name="Strausberg R.L."/>
            <person name="Brenner S."/>
        </authorList>
    </citation>
    <scope>NUCLEOTIDE SEQUENCE [LARGE SCALE GENOMIC DNA]</scope>
</reference>
<dbReference type="Ensembl" id="ENSCMIT00000046134.1">
    <property type="protein sequence ID" value="ENSCMIP00000045482.1"/>
    <property type="gene ID" value="ENSCMIG00000018765.1"/>
</dbReference>
<feature type="domain" description="BHLH" evidence="10">
    <location>
        <begin position="136"/>
        <end position="187"/>
    </location>
</feature>
<keyword evidence="12" id="KW-1185">Reference proteome</keyword>
<evidence type="ECO:0000256" key="9">
    <source>
        <dbReference type="SAM" id="SignalP"/>
    </source>
</evidence>
<dbReference type="Pfam" id="PF00010">
    <property type="entry name" value="HLH"/>
    <property type="match status" value="1"/>
</dbReference>
<dbReference type="SMART" id="SM00353">
    <property type="entry name" value="HLH"/>
    <property type="match status" value="1"/>
</dbReference>
<keyword evidence="4" id="KW-0744">Spermatogenesis</keyword>
<dbReference type="STRING" id="7868.ENSCMIP00000045482"/>
<dbReference type="PROSITE" id="PS50888">
    <property type="entry name" value="BHLH"/>
    <property type="match status" value="1"/>
</dbReference>
<feature type="chain" id="PRO_5021483463" description="BHLH domain-containing protein" evidence="9">
    <location>
        <begin position="19"/>
        <end position="234"/>
    </location>
</feature>
<dbReference type="Gene3D" id="4.10.280.10">
    <property type="entry name" value="Helix-loop-helix DNA-binding domain"/>
    <property type="match status" value="1"/>
</dbReference>
<keyword evidence="2" id="KW-0217">Developmental protein</keyword>
<evidence type="ECO:0000256" key="5">
    <source>
        <dbReference type="ARBA" id="ARBA00023015"/>
    </source>
</evidence>
<accession>A0A4W3JRW2</accession>
<comment type="subcellular location">
    <subcellularLocation>
        <location evidence="1">Nucleus</location>
    </subcellularLocation>
</comment>
<dbReference type="GO" id="GO:0000981">
    <property type="term" value="F:DNA-binding transcription factor activity, RNA polymerase II-specific"/>
    <property type="evidence" value="ECO:0007669"/>
    <property type="project" value="TreeGrafter"/>
</dbReference>
<evidence type="ECO:0000256" key="1">
    <source>
        <dbReference type="ARBA" id="ARBA00004123"/>
    </source>
</evidence>
<dbReference type="CDD" id="cd18908">
    <property type="entry name" value="bHLH_SOHLH1_2"/>
    <property type="match status" value="1"/>
</dbReference>
<evidence type="ECO:0000256" key="8">
    <source>
        <dbReference type="ARBA" id="ARBA00023242"/>
    </source>
</evidence>
<dbReference type="InParanoid" id="A0A4W3JRW2"/>